<gene>
    <name evidence="9" type="primary">pyrF</name>
    <name evidence="9" type="ORF">GCM10009811_10370</name>
</gene>
<comment type="catalytic activity">
    <reaction evidence="6">
        <text>orotidine 5'-phosphate + H(+) = UMP + CO2</text>
        <dbReference type="Rhea" id="RHEA:11596"/>
        <dbReference type="ChEBI" id="CHEBI:15378"/>
        <dbReference type="ChEBI" id="CHEBI:16526"/>
        <dbReference type="ChEBI" id="CHEBI:57538"/>
        <dbReference type="ChEBI" id="CHEBI:57865"/>
        <dbReference type="EC" id="4.1.1.23"/>
    </reaction>
</comment>
<keyword evidence="5" id="KW-0456">Lyase</keyword>
<sequence length="281" mass="27878">MTDGTSMAFGARLRVTMDTFGAVCVGIDPHPELLTSWGLPVSAAGVRAFAQTCAEAFAGRVAAVKPQSAFFEEYGSAGIAVLEEILPIFQAAGTPVILDVKRGDIGSTMAGYARAYLADQAPLACDAITVSPYLGFGSLAPAMDLAQQTGRGLFVLALTSNPEGRSVQHVGGAGASVAGAIVTGAAEANARAAGRGELGSIGLVVGATVGSAVRDLGIDLAAANAPILAPGFGAQGGTAAEAAAVFGAALPNVLAASSREVLSAGPDVAALRRRAEAARIV</sequence>
<keyword evidence="3" id="KW-0210">Decarboxylase</keyword>
<dbReference type="InterPro" id="IPR011995">
    <property type="entry name" value="OMPdecase_type-2"/>
</dbReference>
<dbReference type="Gene3D" id="3.20.20.70">
    <property type="entry name" value="Aldolase class I"/>
    <property type="match status" value="1"/>
</dbReference>
<dbReference type="PROSITE" id="PS00156">
    <property type="entry name" value="OMPDECASE"/>
    <property type="match status" value="1"/>
</dbReference>
<protein>
    <recommendedName>
        <fullName evidence="7">Orotidine-5'-phosphate decarboxylase</fullName>
        <ecNumber evidence="7">4.1.1.23</ecNumber>
    </recommendedName>
</protein>
<dbReference type="InterPro" id="IPR018089">
    <property type="entry name" value="OMPdecase_AS"/>
</dbReference>
<dbReference type="PANTHER" id="PTHR43375">
    <property type="entry name" value="OROTIDINE 5'-PHOSPHATE DECARBOXYLASE"/>
    <property type="match status" value="1"/>
</dbReference>
<comment type="caution">
    <text evidence="9">The sequence shown here is derived from an EMBL/GenBank/DDBJ whole genome shotgun (WGS) entry which is preliminary data.</text>
</comment>
<name>A0ABN2LG30_9MICO</name>
<dbReference type="Proteomes" id="UP001499938">
    <property type="component" value="Unassembled WGS sequence"/>
</dbReference>
<evidence type="ECO:0000256" key="5">
    <source>
        <dbReference type="ARBA" id="ARBA00023239"/>
    </source>
</evidence>
<accession>A0ABN2LG30</accession>
<dbReference type="SMART" id="SM00934">
    <property type="entry name" value="OMPdecase"/>
    <property type="match status" value="1"/>
</dbReference>
<evidence type="ECO:0000256" key="4">
    <source>
        <dbReference type="ARBA" id="ARBA00022975"/>
    </source>
</evidence>
<dbReference type="NCBIfam" id="TIGR02127">
    <property type="entry name" value="pyrF_sub2"/>
    <property type="match status" value="1"/>
</dbReference>
<dbReference type="EC" id="4.1.1.23" evidence="7"/>
<feature type="domain" description="Orotidine 5'-phosphate decarboxylase" evidence="8">
    <location>
        <begin position="22"/>
        <end position="274"/>
    </location>
</feature>
<dbReference type="InterPro" id="IPR011060">
    <property type="entry name" value="RibuloseP-bd_barrel"/>
</dbReference>
<evidence type="ECO:0000256" key="6">
    <source>
        <dbReference type="ARBA" id="ARBA00049157"/>
    </source>
</evidence>
<keyword evidence="4" id="KW-0665">Pyrimidine biosynthesis</keyword>
<evidence type="ECO:0000313" key="9">
    <source>
        <dbReference type="EMBL" id="GAA1787176.1"/>
    </source>
</evidence>
<dbReference type="EMBL" id="BAAAPO010000016">
    <property type="protein sequence ID" value="GAA1787176.1"/>
    <property type="molecule type" value="Genomic_DNA"/>
</dbReference>
<dbReference type="PANTHER" id="PTHR43375:SF1">
    <property type="entry name" value="OROTIDINE 5'-PHOSPHATE DECARBOXYLASE"/>
    <property type="match status" value="1"/>
</dbReference>
<evidence type="ECO:0000256" key="1">
    <source>
        <dbReference type="ARBA" id="ARBA00004861"/>
    </source>
</evidence>
<evidence type="ECO:0000259" key="8">
    <source>
        <dbReference type="SMART" id="SM00934"/>
    </source>
</evidence>
<organism evidence="9 10">
    <name type="scientific">Nostocoides veronense</name>
    <dbReference type="NCBI Taxonomy" id="330836"/>
    <lineage>
        <taxon>Bacteria</taxon>
        <taxon>Bacillati</taxon>
        <taxon>Actinomycetota</taxon>
        <taxon>Actinomycetes</taxon>
        <taxon>Micrococcales</taxon>
        <taxon>Intrasporangiaceae</taxon>
        <taxon>Nostocoides</taxon>
    </lineage>
</organism>
<evidence type="ECO:0000256" key="3">
    <source>
        <dbReference type="ARBA" id="ARBA00022793"/>
    </source>
</evidence>
<keyword evidence="10" id="KW-1185">Reference proteome</keyword>
<dbReference type="InterPro" id="IPR013785">
    <property type="entry name" value="Aldolase_TIM"/>
</dbReference>
<dbReference type="SUPFAM" id="SSF51366">
    <property type="entry name" value="Ribulose-phoshate binding barrel"/>
    <property type="match status" value="1"/>
</dbReference>
<evidence type="ECO:0000256" key="2">
    <source>
        <dbReference type="ARBA" id="ARBA00008847"/>
    </source>
</evidence>
<dbReference type="RefSeq" id="WP_344082196.1">
    <property type="nucleotide sequence ID" value="NZ_BAAAPO010000016.1"/>
</dbReference>
<comment type="pathway">
    <text evidence="1">Pyrimidine metabolism; UMP biosynthesis via de novo pathway; UMP from orotate: step 2/2.</text>
</comment>
<reference evidence="9 10" key="1">
    <citation type="journal article" date="2019" name="Int. J. Syst. Evol. Microbiol.">
        <title>The Global Catalogue of Microorganisms (GCM) 10K type strain sequencing project: providing services to taxonomists for standard genome sequencing and annotation.</title>
        <authorList>
            <consortium name="The Broad Institute Genomics Platform"/>
            <consortium name="The Broad Institute Genome Sequencing Center for Infectious Disease"/>
            <person name="Wu L."/>
            <person name="Ma J."/>
        </authorList>
    </citation>
    <scope>NUCLEOTIDE SEQUENCE [LARGE SCALE GENOMIC DNA]</scope>
    <source>
        <strain evidence="9 10">JCM 15592</strain>
    </source>
</reference>
<comment type="similarity">
    <text evidence="2">Belongs to the OMP decarboxylase family. Type 2 subfamily.</text>
</comment>
<evidence type="ECO:0000313" key="10">
    <source>
        <dbReference type="Proteomes" id="UP001499938"/>
    </source>
</evidence>
<dbReference type="CDD" id="cd04725">
    <property type="entry name" value="OMP_decarboxylase_like"/>
    <property type="match status" value="1"/>
</dbReference>
<proteinExistence type="inferred from homology"/>
<dbReference type="Pfam" id="PF00215">
    <property type="entry name" value="OMPdecase"/>
    <property type="match status" value="1"/>
</dbReference>
<dbReference type="InterPro" id="IPR001754">
    <property type="entry name" value="OMPdeCOase_dom"/>
</dbReference>
<evidence type="ECO:0000256" key="7">
    <source>
        <dbReference type="NCBIfam" id="TIGR02127"/>
    </source>
</evidence>